<gene>
    <name evidence="1" type="ORF">UAS_01700</name>
</gene>
<dbReference type="PATRIC" id="fig|1158606.3.peg.1651"/>
<comment type="caution">
    <text evidence="1">The sequence shown here is derived from an EMBL/GenBank/DDBJ whole genome shotgun (WGS) entry which is preliminary data.</text>
</comment>
<dbReference type="InterPro" id="IPR023292">
    <property type="entry name" value="NTP_PyroPHydrolase-like_dom_sf"/>
</dbReference>
<dbReference type="EMBL" id="AJAP01000016">
    <property type="protein sequence ID" value="EOH86009.1"/>
    <property type="molecule type" value="Genomic_DNA"/>
</dbReference>
<dbReference type="InterPro" id="IPR021130">
    <property type="entry name" value="PRib-ATP_PPHydrolase-like"/>
</dbReference>
<evidence type="ECO:0000313" key="2">
    <source>
        <dbReference type="Proteomes" id="UP000013777"/>
    </source>
</evidence>
<keyword evidence="2" id="KW-1185">Reference proteome</keyword>
<name>R2SD14_9ENTE</name>
<protein>
    <submittedName>
        <fullName evidence="1">Cof family protein</fullName>
    </submittedName>
</protein>
<dbReference type="STRING" id="57732.RU94_GL001964"/>
<sequence>MAQQSENQLTPFEMAEAFHDIFDPRKPDVPTAFTAKEALHRADFKAEELVEFLYAAAQDHKEFDQLVQGLHEALDKAQRKVLAKESTAKTDPLVAQADALVDLLYLTYGSFSLMGVDPAPIMAIVHEANLAKRFPDGEPHYDPVTNKVLKPENWNRDFAPEEKIAAEIARQREVKEQGL</sequence>
<dbReference type="AlphaFoldDB" id="R2SD14"/>
<dbReference type="Proteomes" id="UP000013777">
    <property type="component" value="Unassembled WGS sequence"/>
</dbReference>
<accession>R2SD14</accession>
<dbReference type="eggNOG" id="COG4696">
    <property type="taxonomic scope" value="Bacteria"/>
</dbReference>
<proteinExistence type="predicted"/>
<dbReference type="HOGENOM" id="CLU_097934_2_0_9"/>
<dbReference type="Pfam" id="PF01503">
    <property type="entry name" value="PRA-PH"/>
    <property type="match status" value="1"/>
</dbReference>
<evidence type="ECO:0000313" key="1">
    <source>
        <dbReference type="EMBL" id="EOH86009.1"/>
    </source>
</evidence>
<dbReference type="Gene3D" id="1.10.3420.10">
    <property type="entry name" value="putative ntp pyrophosphohydrolase like domain"/>
    <property type="match status" value="1"/>
</dbReference>
<organism evidence="1 2">
    <name type="scientific">Enterococcus asini ATCC 700915</name>
    <dbReference type="NCBI Taxonomy" id="1158606"/>
    <lineage>
        <taxon>Bacteria</taxon>
        <taxon>Bacillati</taxon>
        <taxon>Bacillota</taxon>
        <taxon>Bacilli</taxon>
        <taxon>Lactobacillales</taxon>
        <taxon>Enterococcaceae</taxon>
        <taxon>Enterococcus</taxon>
    </lineage>
</organism>
<reference evidence="1 2" key="1">
    <citation type="submission" date="2013-02" db="EMBL/GenBank/DDBJ databases">
        <title>The Genome Sequence of Enterococcus asini ATCC_700915.</title>
        <authorList>
            <consortium name="The Broad Institute Genome Sequencing Platform"/>
            <consortium name="The Broad Institute Genome Sequencing Center for Infectious Disease"/>
            <person name="Earl A.M."/>
            <person name="Gilmore M.S."/>
            <person name="Lebreton F."/>
            <person name="Walker B."/>
            <person name="Young S.K."/>
            <person name="Zeng Q."/>
            <person name="Gargeya S."/>
            <person name="Fitzgerald M."/>
            <person name="Haas B."/>
            <person name="Abouelleil A."/>
            <person name="Alvarado L."/>
            <person name="Arachchi H.M."/>
            <person name="Berlin A.M."/>
            <person name="Chapman S.B."/>
            <person name="Dewar J."/>
            <person name="Goldberg J."/>
            <person name="Griggs A."/>
            <person name="Gujja S."/>
            <person name="Hansen M."/>
            <person name="Howarth C."/>
            <person name="Imamovic A."/>
            <person name="Larimer J."/>
            <person name="McCowan C."/>
            <person name="Murphy C."/>
            <person name="Neiman D."/>
            <person name="Pearson M."/>
            <person name="Priest M."/>
            <person name="Roberts A."/>
            <person name="Saif S."/>
            <person name="Shea T."/>
            <person name="Sisk P."/>
            <person name="Sykes S."/>
            <person name="Wortman J."/>
            <person name="Nusbaum C."/>
            <person name="Birren B."/>
        </authorList>
    </citation>
    <scope>NUCLEOTIDE SEQUENCE [LARGE SCALE GENOMIC DNA]</scope>
    <source>
        <strain evidence="1 2">ATCC 700915</strain>
    </source>
</reference>